<dbReference type="InterPro" id="IPR011990">
    <property type="entry name" value="TPR-like_helical_dom_sf"/>
</dbReference>
<proteinExistence type="inferred from homology"/>
<gene>
    <name evidence="3" type="ORF">KHX94_14785</name>
</gene>
<dbReference type="Pfam" id="PF13371">
    <property type="entry name" value="TPR_9"/>
    <property type="match status" value="1"/>
</dbReference>
<dbReference type="RefSeq" id="WP_213681216.1">
    <property type="nucleotide sequence ID" value="NZ_CP074572.1"/>
</dbReference>
<evidence type="ECO:0000256" key="1">
    <source>
        <dbReference type="ARBA" id="ARBA00007100"/>
    </source>
</evidence>
<sequence length="290" mass="33308">MQRFPSDDKALSLPETAFEMCQYLGFSDLKQVQWAWYELSGAVLSHYLFDEEQRFAALLKWFYQDLGFCEKTEYFSRDAADLGRCLQSRQGNSTTLATALMLLGRELDLKTALILLPGTTVMSCQLAGELHYIDPLSGKRLNREQLHALVRGELGNSAPMRDNYLKPATAKQVLTRMLHELKAGCIVERKFESALECCNLILDWYPDDLNLHRERAFIAQQLGAIQVATADLQYFIDNNPHDPIVELVKMQLQELGKKPRYFTDIQRQLCRLHYDIYTEHNHNLGRGSAL</sequence>
<dbReference type="SUPFAM" id="SSF48452">
    <property type="entry name" value="TPR-like"/>
    <property type="match status" value="1"/>
</dbReference>
<keyword evidence="4" id="KW-1185">Reference proteome</keyword>
<evidence type="ECO:0000313" key="4">
    <source>
        <dbReference type="Proteomes" id="UP000676428"/>
    </source>
</evidence>
<protein>
    <submittedName>
        <fullName evidence="3">Tetratricopeptide repeat protein</fullName>
    </submittedName>
</protein>
<dbReference type="Pfam" id="PF13369">
    <property type="entry name" value="Transglut_core2"/>
    <property type="match status" value="1"/>
</dbReference>
<evidence type="ECO:0000259" key="2">
    <source>
        <dbReference type="Pfam" id="PF13369"/>
    </source>
</evidence>
<dbReference type="Gene3D" id="1.25.40.10">
    <property type="entry name" value="Tetratricopeptide repeat domain"/>
    <property type="match status" value="1"/>
</dbReference>
<comment type="similarity">
    <text evidence="1">Belongs to the UPF0162 family.</text>
</comment>
<organism evidence="3 4">
    <name type="scientific">Shewanella dokdonensis</name>
    <dbReference type="NCBI Taxonomy" id="712036"/>
    <lineage>
        <taxon>Bacteria</taxon>
        <taxon>Pseudomonadati</taxon>
        <taxon>Pseudomonadota</taxon>
        <taxon>Gammaproteobacteria</taxon>
        <taxon>Alteromonadales</taxon>
        <taxon>Shewanellaceae</taxon>
        <taxon>Shewanella</taxon>
    </lineage>
</organism>
<dbReference type="Proteomes" id="UP000676428">
    <property type="component" value="Chromosome"/>
</dbReference>
<feature type="domain" description="Protein SirB1 N-terminal" evidence="2">
    <location>
        <begin position="51"/>
        <end position="178"/>
    </location>
</feature>
<name>A0ABX8DCW3_9GAMM</name>
<dbReference type="InterPro" id="IPR032698">
    <property type="entry name" value="SirB1_N"/>
</dbReference>
<evidence type="ECO:0000313" key="3">
    <source>
        <dbReference type="EMBL" id="QVK22564.1"/>
    </source>
</evidence>
<reference evidence="3 4" key="1">
    <citation type="journal article" date="2012" name="Int. J. Syst. Evol. Microbiol.">
        <title>Shewanella dokdonensis sp. nov., isolated from seawater.</title>
        <authorList>
            <person name="Sung H.R."/>
            <person name="Yoon J.H."/>
            <person name="Ghim S.Y."/>
        </authorList>
    </citation>
    <scope>NUCLEOTIDE SEQUENCE [LARGE SCALE GENOMIC DNA]</scope>
    <source>
        <strain evidence="3 4">DSM 23626</strain>
    </source>
</reference>
<dbReference type="EMBL" id="CP074572">
    <property type="protein sequence ID" value="QVK22564.1"/>
    <property type="molecule type" value="Genomic_DNA"/>
</dbReference>
<accession>A0ABX8DCW3</accession>